<evidence type="ECO:0000313" key="8">
    <source>
        <dbReference type="Proteomes" id="UP000887577"/>
    </source>
</evidence>
<dbReference type="GO" id="GO:0005852">
    <property type="term" value="C:eukaryotic translation initiation factor 3 complex"/>
    <property type="evidence" value="ECO:0007669"/>
    <property type="project" value="InterPro"/>
</dbReference>
<evidence type="ECO:0000256" key="1">
    <source>
        <dbReference type="ARBA" id="ARBA00022490"/>
    </source>
</evidence>
<keyword evidence="4" id="KW-0694">RNA-binding</keyword>
<evidence type="ECO:0000313" key="9">
    <source>
        <dbReference type="WBParaSite" id="PSU_v2.g19975.t1"/>
    </source>
</evidence>
<dbReference type="AlphaFoldDB" id="A0A914YI18"/>
<evidence type="ECO:0000256" key="4">
    <source>
        <dbReference type="ARBA" id="ARBA00022884"/>
    </source>
</evidence>
<dbReference type="GO" id="GO:0031369">
    <property type="term" value="F:translation initiation factor binding"/>
    <property type="evidence" value="ECO:0007669"/>
    <property type="project" value="InterPro"/>
</dbReference>
<reference evidence="9" key="1">
    <citation type="submission" date="2022-11" db="UniProtKB">
        <authorList>
            <consortium name="WormBaseParasite"/>
        </authorList>
    </citation>
    <scope>IDENTIFICATION</scope>
</reference>
<dbReference type="InterPro" id="IPR001680">
    <property type="entry name" value="WD40_rpt"/>
</dbReference>
<dbReference type="WBParaSite" id="PSU_v2.g19975.t1">
    <property type="protein sequence ID" value="PSU_v2.g19975.t1"/>
    <property type="gene ID" value="PSU_v2.g19975"/>
</dbReference>
<dbReference type="GO" id="GO:0003743">
    <property type="term" value="F:translation initiation factor activity"/>
    <property type="evidence" value="ECO:0007669"/>
    <property type="project" value="UniProtKB-KW"/>
</dbReference>
<evidence type="ECO:0000256" key="2">
    <source>
        <dbReference type="ARBA" id="ARBA00022540"/>
    </source>
</evidence>
<dbReference type="Gene3D" id="2.130.10.10">
    <property type="entry name" value="YVTN repeat-like/Quinoprotein amine dehydrogenase"/>
    <property type="match status" value="1"/>
</dbReference>
<evidence type="ECO:0000256" key="3">
    <source>
        <dbReference type="ARBA" id="ARBA00022574"/>
    </source>
</evidence>
<dbReference type="GO" id="GO:0003723">
    <property type="term" value="F:RNA binding"/>
    <property type="evidence" value="ECO:0007669"/>
    <property type="project" value="UniProtKB-KW"/>
</dbReference>
<dbReference type="Pfam" id="PF08662">
    <property type="entry name" value="eIF2A"/>
    <property type="match status" value="1"/>
</dbReference>
<dbReference type="SUPFAM" id="SSF82171">
    <property type="entry name" value="DPP6 N-terminal domain-like"/>
    <property type="match status" value="1"/>
</dbReference>
<keyword evidence="2" id="KW-0396">Initiation factor</keyword>
<protein>
    <submittedName>
        <fullName evidence="9">Translation initiation factor beta propellor-like domain-containing protein</fullName>
    </submittedName>
</protein>
<dbReference type="InterPro" id="IPR015943">
    <property type="entry name" value="WD40/YVTN_repeat-like_dom_sf"/>
</dbReference>
<evidence type="ECO:0000259" key="7">
    <source>
        <dbReference type="Pfam" id="PF08662"/>
    </source>
</evidence>
<dbReference type="Proteomes" id="UP000887577">
    <property type="component" value="Unplaced"/>
</dbReference>
<keyword evidence="5" id="KW-0648">Protein biosynthesis</keyword>
<dbReference type="InterPro" id="IPR013979">
    <property type="entry name" value="TIF_beta_prop-like"/>
</dbReference>
<accession>A0A914YI18</accession>
<proteinExistence type="predicted"/>
<feature type="domain" description="Translation initiation factor beta propellor-like" evidence="7">
    <location>
        <begin position="253"/>
        <end position="455"/>
    </location>
</feature>
<keyword evidence="8" id="KW-1185">Reference proteome</keyword>
<dbReference type="PANTHER" id="PTHR14068:SF0">
    <property type="entry name" value="EUKARYOTIC TRANSLATION INITIATION FACTOR 3 SUBUNIT B"/>
    <property type="match status" value="1"/>
</dbReference>
<sequence length="575" mass="65856">MRELTEPEENWTPPAKKDYVDAGDLWWWTQNPKCMDQFAIQAENREGVNLGVFWNGKGQDPYIVSEDATRINWSEFIFKWSPSGTYLATFHSQGVALWGGEKFIKVQRIQHPGVSYVEFSPNETYIVTYAQDDYGRFDNTLRVFDVFTGEQKKSFQPSGPMGSGRICDWPFLKWSYDEKYFAFNRAKGDSINVYNAETFTLENQIELAGLISFEWNPTKNVLGYYCEERHEANAPAEIGLIEYPSKQRIRAQRIFSVSSAMLYWQKNGEYLAAQTERYSSRKMKDNEVKLSGPTSHLEIFDCTAKDVSVQTIQLPEPFINFGFEPKGDKFCVLVGSGNKVTPLVYKIDSGKPAPILVSKVDSGVQLSAVKWAPQGGWLVAYSENSPAGQSHFIDATGAEVSRSRIIEHPSMNYGEWDPTGRYFVTASAGSGRYETGYRIHTFQGREIYKKALDGLTRFKWRPRPKIVIPDPKIKEIKRNLKSLSRKFEEEDRKEQDKASKELIEKRRAFMAEFNAMRQKAKERNDAERELRLKLRNGIDTTFVETDLVEETVTIPLTTTVKSLKEETPAEPPTED</sequence>
<feature type="coiled-coil region" evidence="6">
    <location>
        <begin position="473"/>
        <end position="536"/>
    </location>
</feature>
<keyword evidence="6" id="KW-0175">Coiled coil</keyword>
<organism evidence="8 9">
    <name type="scientific">Panagrolaimus superbus</name>
    <dbReference type="NCBI Taxonomy" id="310955"/>
    <lineage>
        <taxon>Eukaryota</taxon>
        <taxon>Metazoa</taxon>
        <taxon>Ecdysozoa</taxon>
        <taxon>Nematoda</taxon>
        <taxon>Chromadorea</taxon>
        <taxon>Rhabditida</taxon>
        <taxon>Tylenchina</taxon>
        <taxon>Panagrolaimomorpha</taxon>
        <taxon>Panagrolaimoidea</taxon>
        <taxon>Panagrolaimidae</taxon>
        <taxon>Panagrolaimus</taxon>
    </lineage>
</organism>
<name>A0A914YI18_9BILA</name>
<evidence type="ECO:0000256" key="6">
    <source>
        <dbReference type="SAM" id="Coils"/>
    </source>
</evidence>
<keyword evidence="1" id="KW-0963">Cytoplasm</keyword>
<evidence type="ECO:0000256" key="5">
    <source>
        <dbReference type="ARBA" id="ARBA00022917"/>
    </source>
</evidence>
<keyword evidence="3" id="KW-0853">WD repeat</keyword>
<dbReference type="InterPro" id="IPR011400">
    <property type="entry name" value="EIF3B"/>
</dbReference>
<dbReference type="Pfam" id="PF00400">
    <property type="entry name" value="WD40"/>
    <property type="match status" value="1"/>
</dbReference>
<dbReference type="PANTHER" id="PTHR14068">
    <property type="entry name" value="EUKARYOTIC TRANSLATION INITIATION FACTOR 3 EIF3 -RELATED"/>
    <property type="match status" value="1"/>
</dbReference>